<dbReference type="AlphaFoldDB" id="A0A919W0W2"/>
<protein>
    <submittedName>
        <fullName evidence="1">Uncharacterized protein</fullName>
    </submittedName>
</protein>
<accession>A0A919W0W2</accession>
<evidence type="ECO:0000313" key="2">
    <source>
        <dbReference type="Proteomes" id="UP000677082"/>
    </source>
</evidence>
<comment type="caution">
    <text evidence="1">The sequence shown here is derived from an EMBL/GenBank/DDBJ whole genome shotgun (WGS) entry which is preliminary data.</text>
</comment>
<dbReference type="Proteomes" id="UP000677082">
    <property type="component" value="Unassembled WGS sequence"/>
</dbReference>
<evidence type="ECO:0000313" key="1">
    <source>
        <dbReference type="EMBL" id="GIM89704.1"/>
    </source>
</evidence>
<sequence>MTAPTTELTSAVDRDGFFWVRDDEDGDWYAYANEDLSMPYSRLLAEHGPLEPAVHERNPAPGPVPGPIPGVCFACGNTGEIYHGPGIDGPVWGGECGCDTEHCGTCGDAWPCSFSGEFEKEGQ</sequence>
<dbReference type="EMBL" id="BOQN01000018">
    <property type="protein sequence ID" value="GIM89704.1"/>
    <property type="molecule type" value="Genomic_DNA"/>
</dbReference>
<dbReference type="RefSeq" id="WP_213005668.1">
    <property type="nucleotide sequence ID" value="NZ_BOQN01000018.1"/>
</dbReference>
<keyword evidence="2" id="KW-1185">Reference proteome</keyword>
<organism evidence="1 2">
    <name type="scientific">Paractinoplanes toevensis</name>
    <dbReference type="NCBI Taxonomy" id="571911"/>
    <lineage>
        <taxon>Bacteria</taxon>
        <taxon>Bacillati</taxon>
        <taxon>Actinomycetota</taxon>
        <taxon>Actinomycetes</taxon>
        <taxon>Micromonosporales</taxon>
        <taxon>Micromonosporaceae</taxon>
        <taxon>Paractinoplanes</taxon>
    </lineage>
</organism>
<gene>
    <name evidence="1" type="ORF">Ato02nite_014970</name>
</gene>
<name>A0A919W0W2_9ACTN</name>
<proteinExistence type="predicted"/>
<reference evidence="1 2" key="1">
    <citation type="submission" date="2021-03" db="EMBL/GenBank/DDBJ databases">
        <title>Whole genome shotgun sequence of Actinoplanes toevensis NBRC 105298.</title>
        <authorList>
            <person name="Komaki H."/>
            <person name="Tamura T."/>
        </authorList>
    </citation>
    <scope>NUCLEOTIDE SEQUENCE [LARGE SCALE GENOMIC DNA]</scope>
    <source>
        <strain evidence="1 2">NBRC 105298</strain>
    </source>
</reference>